<dbReference type="EMBL" id="MLIK01000019">
    <property type="protein sequence ID" value="OHU21277.1"/>
    <property type="molecule type" value="Genomic_DNA"/>
</dbReference>
<dbReference type="AlphaFoldDB" id="A0A1S1L695"/>
<dbReference type="InterPro" id="IPR050287">
    <property type="entry name" value="MTA/SAH_deaminase"/>
</dbReference>
<dbReference type="InterPro" id="IPR032466">
    <property type="entry name" value="Metal_Hydrolase"/>
</dbReference>
<protein>
    <recommendedName>
        <fullName evidence="2">Amidohydrolase-related domain-containing protein</fullName>
    </recommendedName>
</protein>
<dbReference type="OrthoDB" id="3189065at2"/>
<dbReference type="InterPro" id="IPR006680">
    <property type="entry name" value="Amidohydro-rel"/>
</dbReference>
<reference evidence="3 4" key="1">
    <citation type="submission" date="2016-10" db="EMBL/GenBank/DDBJ databases">
        <title>Evaluation of Human, Veterinary and Environmental Mycobacterium chelonae Isolates by Core Genome Phylogenomic Analysis, Targeted Gene Comparison, and Anti-microbial Susceptibility Patterns: A Tale of Mistaken Identities.</title>
        <authorList>
            <person name="Fogelson S.B."/>
            <person name="Camus A.C."/>
            <person name="Lorenz W."/>
            <person name="Vasireddy R."/>
            <person name="Vasireddy S."/>
            <person name="Smith T."/>
            <person name="Brown-Elliott B.A."/>
            <person name="Wallace R.J.Jr."/>
            <person name="Hasan N.A."/>
            <person name="Reischl U."/>
            <person name="Sanchez S."/>
        </authorList>
    </citation>
    <scope>NUCLEOTIDE SEQUENCE [LARGE SCALE GENOMIC DNA]</scope>
    <source>
        <strain evidence="3 4">1559</strain>
    </source>
</reference>
<evidence type="ECO:0000259" key="2">
    <source>
        <dbReference type="Pfam" id="PF01979"/>
    </source>
</evidence>
<dbReference type="Pfam" id="PF01979">
    <property type="entry name" value="Amidohydro_1"/>
    <property type="match status" value="1"/>
</dbReference>
<dbReference type="GO" id="GO:0016810">
    <property type="term" value="F:hydrolase activity, acting on carbon-nitrogen (but not peptide) bonds"/>
    <property type="evidence" value="ECO:0007669"/>
    <property type="project" value="InterPro"/>
</dbReference>
<evidence type="ECO:0000256" key="1">
    <source>
        <dbReference type="ARBA" id="ARBA00022801"/>
    </source>
</evidence>
<dbReference type="SUPFAM" id="SSF51338">
    <property type="entry name" value="Composite domain of metallo-dependent hydrolases"/>
    <property type="match status" value="1"/>
</dbReference>
<dbReference type="NCBIfam" id="NF006056">
    <property type="entry name" value="PRK08204.1"/>
    <property type="match status" value="1"/>
</dbReference>
<name>A0A1S1L695_9MYCO</name>
<evidence type="ECO:0000313" key="3">
    <source>
        <dbReference type="EMBL" id="OHU21277.1"/>
    </source>
</evidence>
<dbReference type="PANTHER" id="PTHR43794:SF11">
    <property type="entry name" value="AMIDOHYDROLASE-RELATED DOMAIN-CONTAINING PROTEIN"/>
    <property type="match status" value="1"/>
</dbReference>
<dbReference type="InterPro" id="IPR011059">
    <property type="entry name" value="Metal-dep_hydrolase_composite"/>
</dbReference>
<organism evidence="3 4">
    <name type="scientific">Mycobacteroides franklinii</name>
    <dbReference type="NCBI Taxonomy" id="948102"/>
    <lineage>
        <taxon>Bacteria</taxon>
        <taxon>Bacillati</taxon>
        <taxon>Actinomycetota</taxon>
        <taxon>Actinomycetes</taxon>
        <taxon>Mycobacteriales</taxon>
        <taxon>Mycobacteriaceae</taxon>
        <taxon>Mycobacteroides</taxon>
    </lineage>
</organism>
<accession>A0A1S1L695</accession>
<gene>
    <name evidence="3" type="ORF">BKG76_11435</name>
</gene>
<feature type="domain" description="Amidohydrolase-related" evidence="2">
    <location>
        <begin position="54"/>
        <end position="416"/>
    </location>
</feature>
<comment type="caution">
    <text evidence="3">The sequence shown here is derived from an EMBL/GenBank/DDBJ whole genome shotgun (WGS) entry which is preliminary data.</text>
</comment>
<proteinExistence type="predicted"/>
<dbReference type="SUPFAM" id="SSF51556">
    <property type="entry name" value="Metallo-dependent hydrolases"/>
    <property type="match status" value="1"/>
</dbReference>
<sequence length="456" mass="48172">MTKTLFTNGAILSMDPTVGDFRRGDVLVEDGVITHVGGSVSAGDCDVVDASDAIVLPGLIDAHRHLWYSGVRGTGMDEAAGDAIAAWSKLGPAFTPDVLYAFTRAGIANALESGVTTVFDWCHVINSPELAEAAIQAHLDMPMRAVFAYGASMRQKLDEFAGEFGSASWDHAAQVQRRHFSSADRRLTFALALQGLDFTTLEITRADIAAARAMGVPMSFHNGVELGPPKESIKRLADAGLLGSDMSFVHCCNTTDEEFRLLADHGGRAISCPAVDAAVNLGASPSGRMRKNGLSPCFGADALATASGDLFEEARVGLFLERNDYGHVQHAGGGVVMTHGDRISAREALAAVTSVAAKNCWLEGDVGSLTPGKRADLILLRASDSNLWPLGNLLGTVVSAANRGNVDAVMVDGKFVKRDGRLVQIDTDGIRADLISARDSLYAASGYDDIEPKLIG</sequence>
<dbReference type="RefSeq" id="WP_070937744.1">
    <property type="nucleotide sequence ID" value="NZ_MLIK01000019.1"/>
</dbReference>
<keyword evidence="1" id="KW-0378">Hydrolase</keyword>
<dbReference type="PANTHER" id="PTHR43794">
    <property type="entry name" value="AMINOHYDROLASE SSNA-RELATED"/>
    <property type="match status" value="1"/>
</dbReference>
<dbReference type="Gene3D" id="3.20.20.140">
    <property type="entry name" value="Metal-dependent hydrolases"/>
    <property type="match status" value="1"/>
</dbReference>
<dbReference type="Proteomes" id="UP000179616">
    <property type="component" value="Unassembled WGS sequence"/>
</dbReference>
<dbReference type="Gene3D" id="2.30.40.10">
    <property type="entry name" value="Urease, subunit C, domain 1"/>
    <property type="match status" value="1"/>
</dbReference>
<dbReference type="STRING" id="948102.BKG76_11435"/>
<dbReference type="GeneID" id="57167412"/>
<evidence type="ECO:0000313" key="4">
    <source>
        <dbReference type="Proteomes" id="UP000179616"/>
    </source>
</evidence>